<feature type="domain" description="Phosphotyrosine protein phosphatase I" evidence="2">
    <location>
        <begin position="1"/>
        <end position="132"/>
    </location>
</feature>
<dbReference type="SUPFAM" id="SSF52788">
    <property type="entry name" value="Phosphotyrosine protein phosphatases I"/>
    <property type="match status" value="1"/>
</dbReference>
<dbReference type="CDD" id="cd16345">
    <property type="entry name" value="LMWP_ArsC"/>
    <property type="match status" value="1"/>
</dbReference>
<dbReference type="PANTHER" id="PTHR43428:SF1">
    <property type="entry name" value="ARSENATE REDUCTASE"/>
    <property type="match status" value="1"/>
</dbReference>
<evidence type="ECO:0000259" key="2">
    <source>
        <dbReference type="SMART" id="SM00226"/>
    </source>
</evidence>
<accession>A0ABM6WKB6</accession>
<keyword evidence="1" id="KW-0059">Arsenical resistance</keyword>
<evidence type="ECO:0000313" key="4">
    <source>
        <dbReference type="Proteomes" id="UP000263013"/>
    </source>
</evidence>
<sequence length="160" mass="17578">MRILVLCTHNSARSQMAEGWLRYWASRLGFPCEVWSAGTEKTFVKPEAKAVMQEVGIDLGGHTSKTLFDLPDPWNFDLVLTVCDAAAENCPAYPAKTHRLHVSFPDPSGKGLEEWRRVRDAIGRMSNFLVSALKQGKLPGEEELARAAEGALGALEDAHG</sequence>
<evidence type="ECO:0000256" key="1">
    <source>
        <dbReference type="ARBA" id="ARBA00022849"/>
    </source>
</evidence>
<reference evidence="3 4" key="1">
    <citation type="submission" date="2017-05" db="EMBL/GenBank/DDBJ databases">
        <title>Complete genome sequence of Meiothermus taiwanensis WR-220.</title>
        <authorList>
            <person name="Wu W.-L."/>
            <person name="Lo W.-S."/>
            <person name="Kuo C.-H."/>
            <person name="Wu S.-H."/>
        </authorList>
    </citation>
    <scope>NUCLEOTIDE SEQUENCE [LARGE SCALE GENOMIC DNA]</scope>
    <source>
        <strain evidence="3 4">WR-220</strain>
    </source>
</reference>
<organism evidence="3 4">
    <name type="scientific">Meiothermus taiwanensis WR-220</name>
    <dbReference type="NCBI Taxonomy" id="1339250"/>
    <lineage>
        <taxon>Bacteria</taxon>
        <taxon>Thermotogati</taxon>
        <taxon>Deinococcota</taxon>
        <taxon>Deinococci</taxon>
        <taxon>Thermales</taxon>
        <taxon>Thermaceae</taxon>
        <taxon>Meiothermus</taxon>
    </lineage>
</organism>
<dbReference type="RefSeq" id="WP_027886409.1">
    <property type="nucleotide sequence ID" value="NZ_CP021130.1"/>
</dbReference>
<dbReference type="Gene3D" id="3.40.50.2300">
    <property type="match status" value="1"/>
</dbReference>
<protein>
    <submittedName>
        <fullName evidence="3">Protein-tyrosine phosphatase</fullName>
    </submittedName>
</protein>
<evidence type="ECO:0000313" key="3">
    <source>
        <dbReference type="EMBL" id="AWR87440.1"/>
    </source>
</evidence>
<dbReference type="Pfam" id="PF01451">
    <property type="entry name" value="LMWPc"/>
    <property type="match status" value="1"/>
</dbReference>
<dbReference type="InterPro" id="IPR036196">
    <property type="entry name" value="Ptyr_pPase_sf"/>
</dbReference>
<dbReference type="Proteomes" id="UP000263013">
    <property type="component" value="Chromosome"/>
</dbReference>
<keyword evidence="4" id="KW-1185">Reference proteome</keyword>
<gene>
    <name evidence="3" type="ORF">Mtai_v1c22090</name>
</gene>
<dbReference type="PANTHER" id="PTHR43428">
    <property type="entry name" value="ARSENATE REDUCTASE"/>
    <property type="match status" value="1"/>
</dbReference>
<dbReference type="SMART" id="SM00226">
    <property type="entry name" value="LMWPc"/>
    <property type="match status" value="1"/>
</dbReference>
<dbReference type="EMBL" id="CP021130">
    <property type="protein sequence ID" value="AWR87440.1"/>
    <property type="molecule type" value="Genomic_DNA"/>
</dbReference>
<dbReference type="InterPro" id="IPR023485">
    <property type="entry name" value="Ptyr_pPase"/>
</dbReference>
<name>A0ABM6WKB6_9DEIN</name>
<proteinExistence type="predicted"/>